<dbReference type="Proteomes" id="UP001295740">
    <property type="component" value="Unassembled WGS sequence"/>
</dbReference>
<dbReference type="InterPro" id="IPR020904">
    <property type="entry name" value="Sc_DH/Rdtase_CS"/>
</dbReference>
<dbReference type="GO" id="GO:0004806">
    <property type="term" value="F:triacylglycerol lipase activity"/>
    <property type="evidence" value="ECO:0007669"/>
    <property type="project" value="TreeGrafter"/>
</dbReference>
<dbReference type="PANTHER" id="PTHR44169:SF3">
    <property type="entry name" value="SHORT-CHAIN DEHYDROGENASE SRDE"/>
    <property type="match status" value="1"/>
</dbReference>
<dbReference type="InterPro" id="IPR036291">
    <property type="entry name" value="NAD(P)-bd_dom_sf"/>
</dbReference>
<dbReference type="EMBL" id="CAUWAG010000012">
    <property type="protein sequence ID" value="CAJ2508887.1"/>
    <property type="molecule type" value="Genomic_DNA"/>
</dbReference>
<evidence type="ECO:0000256" key="4">
    <source>
        <dbReference type="RuleBase" id="RU000363"/>
    </source>
</evidence>
<dbReference type="PROSITE" id="PS00061">
    <property type="entry name" value="ADH_SHORT"/>
    <property type="match status" value="1"/>
</dbReference>
<dbReference type="PRINTS" id="PR00080">
    <property type="entry name" value="SDRFAMILY"/>
</dbReference>
<evidence type="ECO:0000256" key="3">
    <source>
        <dbReference type="ARBA" id="ARBA00023002"/>
    </source>
</evidence>
<organism evidence="5 6">
    <name type="scientific">Anthostomella pinea</name>
    <dbReference type="NCBI Taxonomy" id="933095"/>
    <lineage>
        <taxon>Eukaryota</taxon>
        <taxon>Fungi</taxon>
        <taxon>Dikarya</taxon>
        <taxon>Ascomycota</taxon>
        <taxon>Pezizomycotina</taxon>
        <taxon>Sordariomycetes</taxon>
        <taxon>Xylariomycetidae</taxon>
        <taxon>Xylariales</taxon>
        <taxon>Xylariaceae</taxon>
        <taxon>Anthostomella</taxon>
    </lineage>
</organism>
<protein>
    <submittedName>
        <fullName evidence="5">Uu.00g139130.m01.CDS01</fullName>
    </submittedName>
</protein>
<keyword evidence="6" id="KW-1185">Reference proteome</keyword>
<dbReference type="SUPFAM" id="SSF51735">
    <property type="entry name" value="NAD(P)-binding Rossmann-fold domains"/>
    <property type="match status" value="1"/>
</dbReference>
<reference evidence="5" key="1">
    <citation type="submission" date="2023-10" db="EMBL/GenBank/DDBJ databases">
        <authorList>
            <person name="Hackl T."/>
        </authorList>
    </citation>
    <scope>NUCLEOTIDE SEQUENCE</scope>
</reference>
<evidence type="ECO:0000256" key="2">
    <source>
        <dbReference type="ARBA" id="ARBA00022857"/>
    </source>
</evidence>
<dbReference type="GO" id="GO:0005783">
    <property type="term" value="C:endoplasmic reticulum"/>
    <property type="evidence" value="ECO:0007669"/>
    <property type="project" value="TreeGrafter"/>
</dbReference>
<dbReference type="PANTHER" id="PTHR44169">
    <property type="entry name" value="NADPH-DEPENDENT 1-ACYLDIHYDROXYACETONE PHOSPHATE REDUCTASE"/>
    <property type="match status" value="1"/>
</dbReference>
<gene>
    <name evidence="5" type="ORF">KHLLAP_LOCUS9355</name>
</gene>
<evidence type="ECO:0000256" key="1">
    <source>
        <dbReference type="ARBA" id="ARBA00006484"/>
    </source>
</evidence>
<dbReference type="PRINTS" id="PR00081">
    <property type="entry name" value="GDHRDH"/>
</dbReference>
<comment type="caution">
    <text evidence="5">The sequence shown here is derived from an EMBL/GenBank/DDBJ whole genome shotgun (WGS) entry which is preliminary data.</text>
</comment>
<dbReference type="GO" id="GO:0019433">
    <property type="term" value="P:triglyceride catabolic process"/>
    <property type="evidence" value="ECO:0007669"/>
    <property type="project" value="TreeGrafter"/>
</dbReference>
<dbReference type="Gene3D" id="3.40.50.720">
    <property type="entry name" value="NAD(P)-binding Rossmann-like Domain"/>
    <property type="match status" value="1"/>
</dbReference>
<accession>A0AAI8VPW0</accession>
<sequence length="293" mass="30861">MPLKSVLITGCSPHGIGAALATEFHLRGHRVFATGLSETDLEPLRALGTETLVLDVTSASSIAAAMAHVQKATGGTLDMLVNNAGVMHIMPFADTDVADARRVFEVNVLGVFAVTRAFVPLLVTAAAAARGGNGGGGGGASDAIVANLGSVNAVLRPPFLGAYNASKAAVECLGASIRTELAPLGVRVVTVKTGSVRTGLFDNAPPTRLPDDSMYGPAREFIEGRKMLKSARFMDVEVYARNVVDELLRPAVRHVVWKGGLSTVAWILSCVGWEGMMDSTLIKGNLLDRIRRW</sequence>
<evidence type="ECO:0000313" key="5">
    <source>
        <dbReference type="EMBL" id="CAJ2508887.1"/>
    </source>
</evidence>
<dbReference type="InterPro" id="IPR002347">
    <property type="entry name" value="SDR_fam"/>
</dbReference>
<evidence type="ECO:0000313" key="6">
    <source>
        <dbReference type="Proteomes" id="UP001295740"/>
    </source>
</evidence>
<dbReference type="GO" id="GO:0006654">
    <property type="term" value="P:phosphatidic acid biosynthetic process"/>
    <property type="evidence" value="ECO:0007669"/>
    <property type="project" value="TreeGrafter"/>
</dbReference>
<keyword evidence="2" id="KW-0521">NADP</keyword>
<dbReference type="Pfam" id="PF00106">
    <property type="entry name" value="adh_short"/>
    <property type="match status" value="1"/>
</dbReference>
<name>A0AAI8VPW0_9PEZI</name>
<comment type="similarity">
    <text evidence="1 4">Belongs to the short-chain dehydrogenases/reductases (SDR) family.</text>
</comment>
<proteinExistence type="inferred from homology"/>
<dbReference type="AlphaFoldDB" id="A0AAI8VPW0"/>
<dbReference type="GO" id="GO:0000140">
    <property type="term" value="F:acylglycerone-phosphate reductase (NADP+) activity"/>
    <property type="evidence" value="ECO:0007669"/>
    <property type="project" value="TreeGrafter"/>
</dbReference>
<dbReference type="GO" id="GO:0005811">
    <property type="term" value="C:lipid droplet"/>
    <property type="evidence" value="ECO:0007669"/>
    <property type="project" value="TreeGrafter"/>
</dbReference>
<keyword evidence="3" id="KW-0560">Oxidoreductase</keyword>